<accession>A0A165FVW4</accession>
<gene>
    <name evidence="3" type="ORF">EXIGLDRAFT_140647</name>
</gene>
<proteinExistence type="predicted"/>
<feature type="transmembrane region" description="Helical" evidence="2">
    <location>
        <begin position="17"/>
        <end position="35"/>
    </location>
</feature>
<dbReference type="AlphaFoldDB" id="A0A165FVW4"/>
<name>A0A165FVW4_EXIGL</name>
<organism evidence="3 4">
    <name type="scientific">Exidia glandulosa HHB12029</name>
    <dbReference type="NCBI Taxonomy" id="1314781"/>
    <lineage>
        <taxon>Eukaryota</taxon>
        <taxon>Fungi</taxon>
        <taxon>Dikarya</taxon>
        <taxon>Basidiomycota</taxon>
        <taxon>Agaricomycotina</taxon>
        <taxon>Agaricomycetes</taxon>
        <taxon>Auriculariales</taxon>
        <taxon>Exidiaceae</taxon>
        <taxon>Exidia</taxon>
    </lineage>
</organism>
<dbReference type="EMBL" id="KV426068">
    <property type="protein sequence ID" value="KZV89611.1"/>
    <property type="molecule type" value="Genomic_DNA"/>
</dbReference>
<evidence type="ECO:0008006" key="5">
    <source>
        <dbReference type="Google" id="ProtNLM"/>
    </source>
</evidence>
<keyword evidence="2" id="KW-1133">Transmembrane helix</keyword>
<sequence length="71" mass="7622">MSALYRTLQRHAHETPALFWACVLGGVGPVFLVSANSIASYKGVRPPPPVPTSYPVPSGPRQQVSGYDDPE</sequence>
<evidence type="ECO:0000313" key="4">
    <source>
        <dbReference type="Proteomes" id="UP000077266"/>
    </source>
</evidence>
<dbReference type="Proteomes" id="UP000077266">
    <property type="component" value="Unassembled WGS sequence"/>
</dbReference>
<reference evidence="3 4" key="1">
    <citation type="journal article" date="2016" name="Mol. Biol. Evol.">
        <title>Comparative Genomics of Early-Diverging Mushroom-Forming Fungi Provides Insights into the Origins of Lignocellulose Decay Capabilities.</title>
        <authorList>
            <person name="Nagy L.G."/>
            <person name="Riley R."/>
            <person name="Tritt A."/>
            <person name="Adam C."/>
            <person name="Daum C."/>
            <person name="Floudas D."/>
            <person name="Sun H."/>
            <person name="Yadav J.S."/>
            <person name="Pangilinan J."/>
            <person name="Larsson K.H."/>
            <person name="Matsuura K."/>
            <person name="Barry K."/>
            <person name="Labutti K."/>
            <person name="Kuo R."/>
            <person name="Ohm R.A."/>
            <person name="Bhattacharya S.S."/>
            <person name="Shirouzu T."/>
            <person name="Yoshinaga Y."/>
            <person name="Martin F.M."/>
            <person name="Grigoriev I.V."/>
            <person name="Hibbett D.S."/>
        </authorList>
    </citation>
    <scope>NUCLEOTIDE SEQUENCE [LARGE SCALE GENOMIC DNA]</scope>
    <source>
        <strain evidence="3 4">HHB12029</strain>
    </source>
</reference>
<dbReference type="PANTHER" id="PTHR38488:SF1">
    <property type="entry name" value="OXIDOREDUCTASE 9.5 KDA SUBUNIT, PUTATIVE (AFU_ORTHOLOGUE AFUA_5G08980)-RELATED"/>
    <property type="match status" value="1"/>
</dbReference>
<evidence type="ECO:0000256" key="2">
    <source>
        <dbReference type="SAM" id="Phobius"/>
    </source>
</evidence>
<feature type="region of interest" description="Disordered" evidence="1">
    <location>
        <begin position="41"/>
        <end position="71"/>
    </location>
</feature>
<keyword evidence="4" id="KW-1185">Reference proteome</keyword>
<keyword evidence="2" id="KW-0812">Transmembrane</keyword>
<dbReference type="InParanoid" id="A0A165FVW4"/>
<keyword evidence="2" id="KW-0472">Membrane</keyword>
<protein>
    <recommendedName>
        <fullName evidence="5">NADH-ubiquinone oxidoreductase 9.5 kDa subunit</fullName>
    </recommendedName>
</protein>
<dbReference type="OrthoDB" id="2093409at2759"/>
<feature type="compositionally biased region" description="Pro residues" evidence="1">
    <location>
        <begin position="45"/>
        <end position="58"/>
    </location>
</feature>
<dbReference type="InterPro" id="IPR039961">
    <property type="entry name" value="Nuo9.5"/>
</dbReference>
<dbReference type="STRING" id="1314781.A0A165FVW4"/>
<evidence type="ECO:0000313" key="3">
    <source>
        <dbReference type="EMBL" id="KZV89611.1"/>
    </source>
</evidence>
<dbReference type="PANTHER" id="PTHR38488">
    <property type="entry name" value="OXIDOREDUCTASE 9.5 KDA SUBUNIT, PUTATIVE (AFU_ORTHOLOGUE AFUA_5G08980)-RELATED"/>
    <property type="match status" value="1"/>
</dbReference>
<evidence type="ECO:0000256" key="1">
    <source>
        <dbReference type="SAM" id="MobiDB-lite"/>
    </source>
</evidence>